<dbReference type="InterPro" id="IPR037171">
    <property type="entry name" value="NagB/RpiA_transferase-like"/>
</dbReference>
<dbReference type="GO" id="GO:0003677">
    <property type="term" value="F:DNA binding"/>
    <property type="evidence" value="ECO:0007669"/>
    <property type="project" value="UniProtKB-KW"/>
</dbReference>
<dbReference type="PANTHER" id="PTHR34294">
    <property type="entry name" value="TRANSCRIPTIONAL REGULATOR-RELATED"/>
    <property type="match status" value="1"/>
</dbReference>
<evidence type="ECO:0000256" key="1">
    <source>
        <dbReference type="ARBA" id="ARBA00010466"/>
    </source>
</evidence>
<keyword evidence="8" id="KW-1185">Reference proteome</keyword>
<evidence type="ECO:0000256" key="4">
    <source>
        <dbReference type="ARBA" id="ARBA00023163"/>
    </source>
</evidence>
<dbReference type="PANTHER" id="PTHR34294:SF1">
    <property type="entry name" value="TRANSCRIPTIONAL REGULATOR LSRR"/>
    <property type="match status" value="1"/>
</dbReference>
<evidence type="ECO:0000256" key="5">
    <source>
        <dbReference type="SAM" id="MobiDB-lite"/>
    </source>
</evidence>
<dbReference type="Pfam" id="PF04198">
    <property type="entry name" value="Sugar-bind"/>
    <property type="match status" value="1"/>
</dbReference>
<reference evidence="7 8" key="1">
    <citation type="submission" date="2019-04" db="EMBL/GenBank/DDBJ databases">
        <authorList>
            <person name="Jiang L."/>
        </authorList>
    </citation>
    <scope>NUCLEOTIDE SEQUENCE [LARGE SCALE GENOMIC DNA]</scope>
    <source>
        <strain evidence="7 8">YIM 131861</strain>
    </source>
</reference>
<evidence type="ECO:0000256" key="3">
    <source>
        <dbReference type="ARBA" id="ARBA00023125"/>
    </source>
</evidence>
<evidence type="ECO:0000313" key="7">
    <source>
        <dbReference type="EMBL" id="THG35551.1"/>
    </source>
</evidence>
<feature type="region of interest" description="Disordered" evidence="5">
    <location>
        <begin position="313"/>
        <end position="335"/>
    </location>
</feature>
<dbReference type="InterPro" id="IPR051054">
    <property type="entry name" value="SorC_transcr_regulators"/>
</dbReference>
<gene>
    <name evidence="7" type="ORF">E6C70_05785</name>
</gene>
<evidence type="ECO:0000259" key="6">
    <source>
        <dbReference type="Pfam" id="PF04198"/>
    </source>
</evidence>
<keyword evidence="2" id="KW-0805">Transcription regulation</keyword>
<dbReference type="GO" id="GO:0030246">
    <property type="term" value="F:carbohydrate binding"/>
    <property type="evidence" value="ECO:0007669"/>
    <property type="project" value="InterPro"/>
</dbReference>
<keyword evidence="3" id="KW-0238">DNA-binding</keyword>
<dbReference type="AlphaFoldDB" id="A0A4S4FYV6"/>
<dbReference type="Gene3D" id="3.40.50.1360">
    <property type="match status" value="1"/>
</dbReference>
<comment type="caution">
    <text evidence="7">The sequence shown here is derived from an EMBL/GenBank/DDBJ whole genome shotgun (WGS) entry which is preliminary data.</text>
</comment>
<dbReference type="EMBL" id="SSSN01000003">
    <property type="protein sequence ID" value="THG35551.1"/>
    <property type="molecule type" value="Genomic_DNA"/>
</dbReference>
<name>A0A4S4FYV6_9MICO</name>
<organism evidence="7 8">
    <name type="scientific">Orlajensenia flava</name>
    <dbReference type="NCBI Taxonomy" id="2565934"/>
    <lineage>
        <taxon>Bacteria</taxon>
        <taxon>Bacillati</taxon>
        <taxon>Actinomycetota</taxon>
        <taxon>Actinomycetes</taxon>
        <taxon>Micrococcales</taxon>
        <taxon>Microbacteriaceae</taxon>
        <taxon>Orlajensenia</taxon>
    </lineage>
</organism>
<dbReference type="InterPro" id="IPR007324">
    <property type="entry name" value="Sugar-bd_dom_put"/>
</dbReference>
<comment type="similarity">
    <text evidence="1">Belongs to the SorC transcriptional regulatory family.</text>
</comment>
<accession>A0A4S4FYV6</accession>
<dbReference type="Gene3D" id="1.10.10.10">
    <property type="entry name" value="Winged helix-like DNA-binding domain superfamily/Winged helix DNA-binding domain"/>
    <property type="match status" value="1"/>
</dbReference>
<evidence type="ECO:0000313" key="8">
    <source>
        <dbReference type="Proteomes" id="UP000307380"/>
    </source>
</evidence>
<keyword evidence="4" id="KW-0804">Transcription</keyword>
<evidence type="ECO:0000256" key="2">
    <source>
        <dbReference type="ARBA" id="ARBA00023015"/>
    </source>
</evidence>
<dbReference type="InterPro" id="IPR036388">
    <property type="entry name" value="WH-like_DNA-bd_sf"/>
</dbReference>
<dbReference type="OrthoDB" id="186585at2"/>
<dbReference type="SUPFAM" id="SSF100950">
    <property type="entry name" value="NagB/RpiA/CoA transferase-like"/>
    <property type="match status" value="1"/>
</dbReference>
<sequence>MVASDELLSIRAAELYYEEDKTQDEIGQVLRLTRWKVGRLLAQAKANGFIRIEIVHPRARRLPIERRLRDELGLRDAIVVSSAGVHGEDELQSRTAQAAADYLTSLRPVPRALGISWGRTLFEVSQHLRDGWAAGVNVVQINGGVSLNKRAGTAATTAVSIAHKGGGSATLLPSPAILERLETKEAIENDRAVSAVLELAASASAYLFSAGAADDNSVHIDSGYLTADDVQELVRKGAVGDVVGRYIDADGNIVDPGLDARTIGLGLDRLRASPTSIAVISGSAKHAVAAAVVRSHLCSVLITDEETALSLLDEPSPHRTADPLHPAQHSLKDTP</sequence>
<feature type="domain" description="Sugar-binding" evidence="6">
    <location>
        <begin position="62"/>
        <end position="312"/>
    </location>
</feature>
<protein>
    <submittedName>
        <fullName evidence="7">Sugar-binding transcriptional regulator</fullName>
    </submittedName>
</protein>
<proteinExistence type="inferred from homology"/>
<dbReference type="RefSeq" id="WP_136423085.1">
    <property type="nucleotide sequence ID" value="NZ_SSSN01000003.1"/>
</dbReference>
<dbReference type="Proteomes" id="UP000307380">
    <property type="component" value="Unassembled WGS sequence"/>
</dbReference>